<dbReference type="SUPFAM" id="SSF53474">
    <property type="entry name" value="alpha/beta-Hydrolases"/>
    <property type="match status" value="1"/>
</dbReference>
<evidence type="ECO:0000313" key="2">
    <source>
        <dbReference type="EMBL" id="PEN07099.1"/>
    </source>
</evidence>
<accession>A0A2H3NPQ1</accession>
<protein>
    <recommendedName>
        <fullName evidence="1">AB hydrolase-1 domain-containing protein</fullName>
    </recommendedName>
</protein>
<evidence type="ECO:0000313" key="3">
    <source>
        <dbReference type="Proteomes" id="UP000221024"/>
    </source>
</evidence>
<dbReference type="OrthoDB" id="9780932at2"/>
<reference evidence="2 3" key="1">
    <citation type="submission" date="2017-10" db="EMBL/GenBank/DDBJ databases">
        <title>Draft genome of Longimonas halophila.</title>
        <authorList>
            <person name="Goh K.M."/>
            <person name="Shamsir M.S."/>
            <person name="Lim S.W."/>
        </authorList>
    </citation>
    <scope>NUCLEOTIDE SEQUENCE [LARGE SCALE GENOMIC DNA]</scope>
    <source>
        <strain evidence="2 3">KCTC 42399</strain>
    </source>
</reference>
<dbReference type="Proteomes" id="UP000221024">
    <property type="component" value="Unassembled WGS sequence"/>
</dbReference>
<comment type="caution">
    <text evidence="2">The sequence shown here is derived from an EMBL/GenBank/DDBJ whole genome shotgun (WGS) entry which is preliminary data.</text>
</comment>
<dbReference type="Gene3D" id="3.40.50.1820">
    <property type="entry name" value="alpha/beta hydrolase"/>
    <property type="match status" value="1"/>
</dbReference>
<gene>
    <name evidence="2" type="ORF">CRI93_08160</name>
</gene>
<name>A0A2H3NPQ1_9BACT</name>
<sequence>MQDTSARSIRYPNASLLPQSLRIPMTTTLSLRDITLHVRDTETNGPPLLMGPSYLLTHRVFDALIETLQDDYRCITWDWRGQGASAVPDDDYGIPSLAADVTALMDTLDIEQATYLGHSMGGYVGFRLLLDHPDRISRAVLMNTQAQAESTLQRMKYNALLKIVETTGYAPVIDQVVPLLLGERYRAEHPEAVNAWRERMKSNAPSGTVRLGHAIFGRDSVLAELGRVAHPVLMLAGSDDAVVPLDNVRATHDALPNSTMVIAPGSGHSTPIEQPDTAMNAIARFFEETAETTTPQP</sequence>
<keyword evidence="3" id="KW-1185">Reference proteome</keyword>
<dbReference type="AlphaFoldDB" id="A0A2H3NPQ1"/>
<dbReference type="PANTHER" id="PTHR43798">
    <property type="entry name" value="MONOACYLGLYCEROL LIPASE"/>
    <property type="match status" value="1"/>
</dbReference>
<dbReference type="PRINTS" id="PR00111">
    <property type="entry name" value="ABHYDROLASE"/>
</dbReference>
<dbReference type="InterPro" id="IPR029058">
    <property type="entry name" value="AB_hydrolase_fold"/>
</dbReference>
<feature type="domain" description="AB hydrolase-1" evidence="1">
    <location>
        <begin position="46"/>
        <end position="274"/>
    </location>
</feature>
<organism evidence="2 3">
    <name type="scientific">Longimonas halophila</name>
    <dbReference type="NCBI Taxonomy" id="1469170"/>
    <lineage>
        <taxon>Bacteria</taxon>
        <taxon>Pseudomonadati</taxon>
        <taxon>Rhodothermota</taxon>
        <taxon>Rhodothermia</taxon>
        <taxon>Rhodothermales</taxon>
        <taxon>Salisaetaceae</taxon>
        <taxon>Longimonas</taxon>
    </lineage>
</organism>
<proteinExistence type="predicted"/>
<dbReference type="PANTHER" id="PTHR43798:SF29">
    <property type="entry name" value="AB HYDROLASE-1 DOMAIN-CONTAINING PROTEIN"/>
    <property type="match status" value="1"/>
</dbReference>
<dbReference type="InterPro" id="IPR000073">
    <property type="entry name" value="AB_hydrolase_1"/>
</dbReference>
<evidence type="ECO:0000259" key="1">
    <source>
        <dbReference type="Pfam" id="PF00561"/>
    </source>
</evidence>
<dbReference type="InterPro" id="IPR050266">
    <property type="entry name" value="AB_hydrolase_sf"/>
</dbReference>
<dbReference type="Pfam" id="PF00561">
    <property type="entry name" value="Abhydrolase_1"/>
    <property type="match status" value="1"/>
</dbReference>
<dbReference type="EMBL" id="PDEP01000006">
    <property type="protein sequence ID" value="PEN07099.1"/>
    <property type="molecule type" value="Genomic_DNA"/>
</dbReference>